<keyword evidence="3" id="KW-1185">Reference proteome</keyword>
<organism evidence="2 3">
    <name type="scientific">Pseudorhodoferax soli</name>
    <dbReference type="NCBI Taxonomy" id="545864"/>
    <lineage>
        <taxon>Bacteria</taxon>
        <taxon>Pseudomonadati</taxon>
        <taxon>Pseudomonadota</taxon>
        <taxon>Betaproteobacteria</taxon>
        <taxon>Burkholderiales</taxon>
        <taxon>Comamonadaceae</taxon>
    </lineage>
</organism>
<gene>
    <name evidence="2" type="ORF">DES41_11196</name>
</gene>
<accession>A0A368XGI9</accession>
<protein>
    <submittedName>
        <fullName evidence="2">Uncharacterized protein</fullName>
    </submittedName>
</protein>
<dbReference type="OrthoDB" id="5793379at2"/>
<evidence type="ECO:0000313" key="2">
    <source>
        <dbReference type="EMBL" id="RCW66138.1"/>
    </source>
</evidence>
<name>A0A368XGI9_9BURK</name>
<reference evidence="2 3" key="1">
    <citation type="submission" date="2018-07" db="EMBL/GenBank/DDBJ databases">
        <title>Genomic Encyclopedia of Type Strains, Phase IV (KMG-IV): sequencing the most valuable type-strain genomes for metagenomic binning, comparative biology and taxonomic classification.</title>
        <authorList>
            <person name="Goeker M."/>
        </authorList>
    </citation>
    <scope>NUCLEOTIDE SEQUENCE [LARGE SCALE GENOMIC DNA]</scope>
    <source>
        <strain evidence="2 3">DSM 21634</strain>
    </source>
</reference>
<dbReference type="AlphaFoldDB" id="A0A368XGI9"/>
<comment type="caution">
    <text evidence="2">The sequence shown here is derived from an EMBL/GenBank/DDBJ whole genome shotgun (WGS) entry which is preliminary data.</text>
</comment>
<dbReference type="RefSeq" id="WP_147282995.1">
    <property type="nucleotide sequence ID" value="NZ_QPJK01000011.1"/>
</dbReference>
<evidence type="ECO:0000313" key="3">
    <source>
        <dbReference type="Proteomes" id="UP000252884"/>
    </source>
</evidence>
<sequence>MPVEKPTAHRSKPFDDGMPRSDPQAIPPGKEYNLALHFNKRRPGIAAFSWVAVWRASSVQASRAFPLDAHGFDEALQGAATTIMLETGTAVPEDELEIAGYKERRVKEYLRLLALRQATAMAATPPKSAEEEAFVQELSYRGTYEGWPFPWP</sequence>
<feature type="region of interest" description="Disordered" evidence="1">
    <location>
        <begin position="1"/>
        <end position="24"/>
    </location>
</feature>
<dbReference type="EMBL" id="QPJK01000011">
    <property type="protein sequence ID" value="RCW66138.1"/>
    <property type="molecule type" value="Genomic_DNA"/>
</dbReference>
<evidence type="ECO:0000256" key="1">
    <source>
        <dbReference type="SAM" id="MobiDB-lite"/>
    </source>
</evidence>
<proteinExistence type="predicted"/>
<dbReference type="Proteomes" id="UP000252884">
    <property type="component" value="Unassembled WGS sequence"/>
</dbReference>